<proteinExistence type="predicted"/>
<accession>A0A6S5DHS4</accession>
<dbReference type="RefSeq" id="WP_182938169.1">
    <property type="nucleotide sequence ID" value="NZ_AP022038.1"/>
</dbReference>
<organism evidence="1 2">
    <name type="scientific">Aeromonas veronii</name>
    <dbReference type="NCBI Taxonomy" id="654"/>
    <lineage>
        <taxon>Bacteria</taxon>
        <taxon>Pseudomonadati</taxon>
        <taxon>Pseudomonadota</taxon>
        <taxon>Gammaproteobacteria</taxon>
        <taxon>Aeromonadales</taxon>
        <taxon>Aeromonadaceae</taxon>
        <taxon>Aeromonas</taxon>
    </lineage>
</organism>
<dbReference type="EMBL" id="AP022038">
    <property type="protein sequence ID" value="BBR41073.1"/>
    <property type="molecule type" value="Genomic_DNA"/>
</dbReference>
<protein>
    <submittedName>
        <fullName evidence="1">Uncharacterized protein</fullName>
    </submittedName>
</protein>
<evidence type="ECO:0000313" key="1">
    <source>
        <dbReference type="EMBL" id="BBR41073.1"/>
    </source>
</evidence>
<reference evidence="1 2" key="1">
    <citation type="submission" date="2019-12" db="EMBL/GenBank/DDBJ databases">
        <title>complete genome sequences of Aeromonas veronii str. WP3-W19-ESBL-03 isolated from wastewater treatment plant effluent.</title>
        <authorList>
            <person name="Sekizuka T."/>
            <person name="Itokawa K."/>
            <person name="Yatsu K."/>
            <person name="Inamine Y."/>
            <person name="Kuroda M."/>
        </authorList>
    </citation>
    <scope>NUCLEOTIDE SEQUENCE [LARGE SCALE GENOMIC DNA]</scope>
    <source>
        <strain evidence="1 2">WP3-W19-ESBL-03</strain>
    </source>
</reference>
<sequence>MQIESSYKNNICLKIDFQKNSEKPQRVFDSMSLLISSVEEFHESVLHAVDTEIRPFLLLSDINEGSIKSWLTINIDGEIPNEKQSKFIGFMNYCTERLITFIKDKDTITNVDELDPLINELHRKADELRLEEFPNVLDLNRYRLLKSYTSISDASGKLNAHDDIYVLANGHTVKLNKNFKLTKDDIDLLIVDSTRSNITKETLIIKKADFIGNSMWDFIKGKTKISAKMRVPEWLTEFHNRKVLVAPGDGLLCDLVTIVFYDKYDKPVETKYEVIKVHNPVEMRFYKQGNFDYEE</sequence>
<dbReference type="AlphaFoldDB" id="A0A6S5DHS4"/>
<evidence type="ECO:0000313" key="2">
    <source>
        <dbReference type="Proteomes" id="UP000515442"/>
    </source>
</evidence>
<gene>
    <name evidence="1" type="ORF">WP3W19E03_35980</name>
</gene>
<name>A0A6S5DHS4_AERVE</name>
<dbReference type="Proteomes" id="UP000515442">
    <property type="component" value="Chromosome"/>
</dbReference>